<reference evidence="4 5" key="1">
    <citation type="submission" date="2019-02" db="EMBL/GenBank/DDBJ databases">
        <title>Genomic Encyclopedia of Type Strains, Phase IV (KMG-IV): sequencing the most valuable type-strain genomes for metagenomic binning, comparative biology and taxonomic classification.</title>
        <authorList>
            <person name="Goeker M."/>
        </authorList>
    </citation>
    <scope>NUCLEOTIDE SEQUENCE [LARGE SCALE GENOMIC DNA]</scope>
    <source>
        <strain evidence="4 5">DSM 18116</strain>
    </source>
</reference>
<dbReference type="OrthoDB" id="9808024at2"/>
<protein>
    <submittedName>
        <fullName evidence="4">Cysteine synthase B</fullName>
    </submittedName>
</protein>
<dbReference type="EMBL" id="SGXA01000007">
    <property type="protein sequence ID" value="RZS63990.1"/>
    <property type="molecule type" value="Genomic_DNA"/>
</dbReference>
<dbReference type="InterPro" id="IPR001926">
    <property type="entry name" value="TrpB-like_PALP"/>
</dbReference>
<comment type="caution">
    <text evidence="4">The sequence shown here is derived from an EMBL/GenBank/DDBJ whole genome shotgun (WGS) entry which is preliminary data.</text>
</comment>
<evidence type="ECO:0000313" key="5">
    <source>
        <dbReference type="Proteomes" id="UP000293874"/>
    </source>
</evidence>
<evidence type="ECO:0000256" key="2">
    <source>
        <dbReference type="ARBA" id="ARBA00022898"/>
    </source>
</evidence>
<keyword evidence="5" id="KW-1185">Reference proteome</keyword>
<gene>
    <name evidence="4" type="ORF">EV199_6090</name>
</gene>
<accession>A0A4V2EYS3</accession>
<keyword evidence="2" id="KW-0663">Pyridoxal phosphate</keyword>
<organism evidence="4 5">
    <name type="scientific">Pseudobacter ginsenosidimutans</name>
    <dbReference type="NCBI Taxonomy" id="661488"/>
    <lineage>
        <taxon>Bacteria</taxon>
        <taxon>Pseudomonadati</taxon>
        <taxon>Bacteroidota</taxon>
        <taxon>Chitinophagia</taxon>
        <taxon>Chitinophagales</taxon>
        <taxon>Chitinophagaceae</taxon>
        <taxon>Pseudobacter</taxon>
    </lineage>
</organism>
<dbReference type="PANTHER" id="PTHR10314">
    <property type="entry name" value="CYSTATHIONINE BETA-SYNTHASE"/>
    <property type="match status" value="1"/>
</dbReference>
<dbReference type="CDD" id="cd01561">
    <property type="entry name" value="CBS_like"/>
    <property type="match status" value="1"/>
</dbReference>
<dbReference type="Gene3D" id="3.40.50.1100">
    <property type="match status" value="2"/>
</dbReference>
<dbReference type="RefSeq" id="WP_130544554.1">
    <property type="nucleotide sequence ID" value="NZ_CP042431.1"/>
</dbReference>
<dbReference type="Pfam" id="PF00291">
    <property type="entry name" value="PALP"/>
    <property type="match status" value="1"/>
</dbReference>
<evidence type="ECO:0000313" key="4">
    <source>
        <dbReference type="EMBL" id="RZS63990.1"/>
    </source>
</evidence>
<sequence>MSVSTASTNVDPSLLQSVKLLGSQVGRTPLHTITKLFSKPGVQLYAKKEWEQLSGSVKARAAYNIFKHAIESGQLSRDTALLDATSGNTGIAYAKIGHVLGIPVTLCLPENASKERKEILLSLGATIVFTSRFEGTDGAQAAARELAASHPHKYFYADQYKNINNWKAHYHTTAPEIKEALPGLTHFVAALGTTGTFVGTGRRLKELDPSVQLISLQPDNPLHGLEGWKHLETALVPGIYDPSVADDNQEVGTEEAWEIMKAAWKFEGLRLSPSSAANLAGAIRVAEKLESGVVVTILPDNADKYSEIVSKLNII</sequence>
<name>A0A4V2EYS3_9BACT</name>
<dbReference type="InterPro" id="IPR050214">
    <property type="entry name" value="Cys_Synth/Cystath_Beta-Synth"/>
</dbReference>
<evidence type="ECO:0000259" key="3">
    <source>
        <dbReference type="Pfam" id="PF00291"/>
    </source>
</evidence>
<proteinExistence type="predicted"/>
<dbReference type="AlphaFoldDB" id="A0A4V2EYS3"/>
<dbReference type="GO" id="GO:1901605">
    <property type="term" value="P:alpha-amino acid metabolic process"/>
    <property type="evidence" value="ECO:0007669"/>
    <property type="project" value="UniProtKB-ARBA"/>
</dbReference>
<dbReference type="InterPro" id="IPR036052">
    <property type="entry name" value="TrpB-like_PALP_sf"/>
</dbReference>
<dbReference type="SUPFAM" id="SSF53686">
    <property type="entry name" value="Tryptophan synthase beta subunit-like PLP-dependent enzymes"/>
    <property type="match status" value="1"/>
</dbReference>
<evidence type="ECO:0000256" key="1">
    <source>
        <dbReference type="ARBA" id="ARBA00001933"/>
    </source>
</evidence>
<comment type="cofactor">
    <cofactor evidence="1">
        <name>pyridoxal 5'-phosphate</name>
        <dbReference type="ChEBI" id="CHEBI:597326"/>
    </cofactor>
</comment>
<feature type="domain" description="Tryptophan synthase beta chain-like PALP" evidence="3">
    <location>
        <begin position="24"/>
        <end position="300"/>
    </location>
</feature>
<dbReference type="Proteomes" id="UP000293874">
    <property type="component" value="Unassembled WGS sequence"/>
</dbReference>